<evidence type="ECO:0000256" key="1">
    <source>
        <dbReference type="ARBA" id="ARBA00022729"/>
    </source>
</evidence>
<evidence type="ECO:0000313" key="5">
    <source>
        <dbReference type="Proteomes" id="UP001596067"/>
    </source>
</evidence>
<feature type="chain" id="PRO_5047225798" evidence="2">
    <location>
        <begin position="30"/>
        <end position="512"/>
    </location>
</feature>
<dbReference type="Gene3D" id="2.40.10.10">
    <property type="entry name" value="Trypsin-like serine proteases"/>
    <property type="match status" value="1"/>
</dbReference>
<dbReference type="InterPro" id="IPR001314">
    <property type="entry name" value="Peptidase_S1A"/>
</dbReference>
<accession>A0ABW1F4C7</accession>
<protein>
    <submittedName>
        <fullName evidence="4">FG-GAP-like repeat-containing protein</fullName>
    </submittedName>
</protein>
<dbReference type="Pfam" id="PF00089">
    <property type="entry name" value="Trypsin"/>
    <property type="match status" value="1"/>
</dbReference>
<dbReference type="InterPro" id="IPR009003">
    <property type="entry name" value="Peptidase_S1_PA"/>
</dbReference>
<sequence length="512" mass="53157">MSKIRARRPWTAGLLATAAVGAIVSGPGAAPAGAVPGAVPGDASFAFTARLSVGDLGRSCSGVLVDPSWVVTAASCFADDPAQPTALQAGVPKQKTTVTVGRNDLATGAGGHITEIAELLPRTDRDLVMARLAQPAPAAVAPVALATTAPAPGEDLVAAGYGRTRTTWANEQLHTAVFTAGTVKPTGLNLAAKTADAAICKGDTGGPALRQVNGHYELAAVHSRSWQGGCLGTPATETRTGAYDTRTDDITPWIRETSRRGYPARDAGGRAHFTQTVAADFTGDGKADIIARDTNGRLYLWKHGAGDGFDWPLLLTEDWNYTETTAADVTGDGKADLIARDSAGNLNRWTGLGDGTFTRAAKLTGDWNYTQTTAADYNGDHKTDLIARDANGNLLIWAGLGDGTFTRSSVLTGGWKYTQTVSADLNGDGQADLLAADSDGTLHSWMHNPNGSFNAATSLTTGWKYTQTAAADVTGDGKPDLVACDDTNGNLLLWTGDGNGAFNRPTVLTSGW</sequence>
<dbReference type="InterPro" id="IPR013517">
    <property type="entry name" value="FG-GAP"/>
</dbReference>
<feature type="signal peptide" evidence="2">
    <location>
        <begin position="1"/>
        <end position="29"/>
    </location>
</feature>
<dbReference type="InterPro" id="IPR028994">
    <property type="entry name" value="Integrin_alpha_N"/>
</dbReference>
<dbReference type="PROSITE" id="PS50240">
    <property type="entry name" value="TRYPSIN_DOM"/>
    <property type="match status" value="1"/>
</dbReference>
<keyword evidence="1 2" id="KW-0732">Signal</keyword>
<dbReference type="SUPFAM" id="SSF69318">
    <property type="entry name" value="Integrin alpha N-terminal domain"/>
    <property type="match status" value="1"/>
</dbReference>
<organism evidence="4 5">
    <name type="scientific">Kitasatospora aburaviensis</name>
    <dbReference type="NCBI Taxonomy" id="67265"/>
    <lineage>
        <taxon>Bacteria</taxon>
        <taxon>Bacillati</taxon>
        <taxon>Actinomycetota</taxon>
        <taxon>Actinomycetes</taxon>
        <taxon>Kitasatosporales</taxon>
        <taxon>Streptomycetaceae</taxon>
        <taxon>Kitasatospora</taxon>
    </lineage>
</organism>
<evidence type="ECO:0000256" key="2">
    <source>
        <dbReference type="SAM" id="SignalP"/>
    </source>
</evidence>
<dbReference type="Proteomes" id="UP001596067">
    <property type="component" value="Unassembled WGS sequence"/>
</dbReference>
<dbReference type="EMBL" id="JBHSOD010000034">
    <property type="protein sequence ID" value="MFC5888034.1"/>
    <property type="molecule type" value="Genomic_DNA"/>
</dbReference>
<proteinExistence type="predicted"/>
<dbReference type="InterPro" id="IPR001254">
    <property type="entry name" value="Trypsin_dom"/>
</dbReference>
<gene>
    <name evidence="4" type="ORF">ACFP0N_23990</name>
</gene>
<evidence type="ECO:0000259" key="3">
    <source>
        <dbReference type="PROSITE" id="PS50240"/>
    </source>
</evidence>
<dbReference type="SUPFAM" id="SSF50494">
    <property type="entry name" value="Trypsin-like serine proteases"/>
    <property type="match status" value="1"/>
</dbReference>
<dbReference type="Gene3D" id="2.40.128.340">
    <property type="match status" value="1"/>
</dbReference>
<dbReference type="PANTHER" id="PTHR44103:SF1">
    <property type="entry name" value="PROPROTEIN CONVERTASE P"/>
    <property type="match status" value="1"/>
</dbReference>
<feature type="domain" description="Peptidase S1" evidence="3">
    <location>
        <begin position="23"/>
        <end position="259"/>
    </location>
</feature>
<dbReference type="SMART" id="SM00020">
    <property type="entry name" value="Tryp_SPc"/>
    <property type="match status" value="1"/>
</dbReference>
<comment type="caution">
    <text evidence="4">The sequence shown here is derived from an EMBL/GenBank/DDBJ whole genome shotgun (WGS) entry which is preliminary data.</text>
</comment>
<dbReference type="Pfam" id="PF13517">
    <property type="entry name" value="FG-GAP_3"/>
    <property type="match status" value="2"/>
</dbReference>
<keyword evidence="5" id="KW-1185">Reference proteome</keyword>
<dbReference type="InterPro" id="IPR043504">
    <property type="entry name" value="Peptidase_S1_PA_chymotrypsin"/>
</dbReference>
<evidence type="ECO:0000313" key="4">
    <source>
        <dbReference type="EMBL" id="MFC5888034.1"/>
    </source>
</evidence>
<dbReference type="RefSeq" id="WP_313767212.1">
    <property type="nucleotide sequence ID" value="NZ_BAAAVH010000031.1"/>
</dbReference>
<reference evidence="5" key="1">
    <citation type="journal article" date="2019" name="Int. J. Syst. Evol. Microbiol.">
        <title>The Global Catalogue of Microorganisms (GCM) 10K type strain sequencing project: providing services to taxonomists for standard genome sequencing and annotation.</title>
        <authorList>
            <consortium name="The Broad Institute Genomics Platform"/>
            <consortium name="The Broad Institute Genome Sequencing Center for Infectious Disease"/>
            <person name="Wu L."/>
            <person name="Ma J."/>
        </authorList>
    </citation>
    <scope>NUCLEOTIDE SEQUENCE [LARGE SCALE GENOMIC DNA]</scope>
    <source>
        <strain evidence="5">CGMCC 4.1469</strain>
    </source>
</reference>
<dbReference type="PANTHER" id="PTHR44103">
    <property type="entry name" value="PROPROTEIN CONVERTASE P"/>
    <property type="match status" value="1"/>
</dbReference>
<dbReference type="PRINTS" id="PR00722">
    <property type="entry name" value="CHYMOTRYPSIN"/>
</dbReference>
<name>A0ABW1F4C7_9ACTN</name>